<dbReference type="Proteomes" id="UP000440066">
    <property type="component" value="Unassembled WGS sequence"/>
</dbReference>
<gene>
    <name evidence="1" type="ORF">GF867_04625</name>
</gene>
<dbReference type="AlphaFoldDB" id="A0A844CGL2"/>
<evidence type="ECO:0000313" key="1">
    <source>
        <dbReference type="EMBL" id="MRJ46855.1"/>
    </source>
</evidence>
<sequence>MGHDTVLVFLRALIIVDRKELAGKQLTGVVMSQFIKVKHDSQVIVFQLEKVKHDSQVIMSQLEKVEHDSL</sequence>
<proteinExistence type="predicted"/>
<evidence type="ECO:0000313" key="2">
    <source>
        <dbReference type="Proteomes" id="UP000440066"/>
    </source>
</evidence>
<protein>
    <submittedName>
        <fullName evidence="1">Uncharacterized protein</fullName>
    </submittedName>
</protein>
<comment type="caution">
    <text evidence="1">The sequence shown here is derived from an EMBL/GenBank/DDBJ whole genome shotgun (WGS) entry which is preliminary data.</text>
</comment>
<name>A0A844CGL2_9LACT</name>
<reference evidence="1 2" key="1">
    <citation type="submission" date="2019-11" db="EMBL/GenBank/DDBJ databases">
        <title>Characterisation of Fundicoccus ignavus gen. nov. sp. nov., a novel genus of the family Aerococcaceae from bulk tank milk.</title>
        <authorList>
            <person name="Siebert A."/>
            <person name="Huptas C."/>
            <person name="Wenning M."/>
            <person name="Scherer S."/>
            <person name="Doll E.V."/>
        </authorList>
    </citation>
    <scope>NUCLEOTIDE SEQUENCE [LARGE SCALE GENOMIC DNA]</scope>
    <source>
        <strain evidence="1 2">DSM 109652</strain>
    </source>
</reference>
<accession>A0A844CGL2</accession>
<dbReference type="EMBL" id="WJQT01000004">
    <property type="protein sequence ID" value="MRJ46855.1"/>
    <property type="molecule type" value="Genomic_DNA"/>
</dbReference>
<organism evidence="1 2">
    <name type="scientific">Fundicoccus ignavus</name>
    <dbReference type="NCBI Taxonomy" id="2664442"/>
    <lineage>
        <taxon>Bacteria</taxon>
        <taxon>Bacillati</taxon>
        <taxon>Bacillota</taxon>
        <taxon>Bacilli</taxon>
        <taxon>Lactobacillales</taxon>
        <taxon>Aerococcaceae</taxon>
        <taxon>Fundicoccus</taxon>
    </lineage>
</organism>